<dbReference type="InterPro" id="IPR005821">
    <property type="entry name" value="Ion_trans_dom"/>
</dbReference>
<protein>
    <submittedName>
        <fullName evidence="8">Autoinducer 2-degrading protein LsrG</fullName>
    </submittedName>
</protein>
<proteinExistence type="predicted"/>
<evidence type="ECO:0000256" key="1">
    <source>
        <dbReference type="ARBA" id="ARBA00004141"/>
    </source>
</evidence>
<dbReference type="Gene3D" id="1.10.287.70">
    <property type="match status" value="2"/>
</dbReference>
<dbReference type="PANTHER" id="PTHR10037:SF62">
    <property type="entry name" value="SODIUM CHANNEL PROTEIN 60E"/>
    <property type="match status" value="1"/>
</dbReference>
<dbReference type="Proteomes" id="UP001642464">
    <property type="component" value="Unassembled WGS sequence"/>
</dbReference>
<feature type="domain" description="EF-hand" evidence="7">
    <location>
        <begin position="200"/>
        <end position="235"/>
    </location>
</feature>
<feature type="transmembrane region" description="Helical" evidence="6">
    <location>
        <begin position="104"/>
        <end position="132"/>
    </location>
</feature>
<dbReference type="SMART" id="SM00054">
    <property type="entry name" value="EFh"/>
    <property type="match status" value="4"/>
</dbReference>
<evidence type="ECO:0000256" key="6">
    <source>
        <dbReference type="SAM" id="Phobius"/>
    </source>
</evidence>
<organism evidence="8 9">
    <name type="scientific">Durusdinium trenchii</name>
    <dbReference type="NCBI Taxonomy" id="1381693"/>
    <lineage>
        <taxon>Eukaryota</taxon>
        <taxon>Sar</taxon>
        <taxon>Alveolata</taxon>
        <taxon>Dinophyceae</taxon>
        <taxon>Suessiales</taxon>
        <taxon>Symbiodiniaceae</taxon>
        <taxon>Durusdinium</taxon>
    </lineage>
</organism>
<dbReference type="EMBL" id="CAXAMM010040217">
    <property type="protein sequence ID" value="CAK9091720.1"/>
    <property type="molecule type" value="Genomic_DNA"/>
</dbReference>
<reference evidence="8 9" key="1">
    <citation type="submission" date="2024-02" db="EMBL/GenBank/DDBJ databases">
        <authorList>
            <person name="Chen Y."/>
            <person name="Shah S."/>
            <person name="Dougan E. K."/>
            <person name="Thang M."/>
            <person name="Chan C."/>
        </authorList>
    </citation>
    <scope>NUCLEOTIDE SEQUENCE [LARGE SCALE GENOMIC DNA]</scope>
</reference>
<feature type="transmembrane region" description="Helical" evidence="6">
    <location>
        <begin position="606"/>
        <end position="629"/>
    </location>
</feature>
<dbReference type="PROSITE" id="PS00018">
    <property type="entry name" value="EF_HAND_1"/>
    <property type="match status" value="2"/>
</dbReference>
<evidence type="ECO:0000256" key="2">
    <source>
        <dbReference type="ARBA" id="ARBA00022692"/>
    </source>
</evidence>
<dbReference type="Pfam" id="PF13202">
    <property type="entry name" value="EF-hand_5"/>
    <property type="match status" value="1"/>
</dbReference>
<sequence>MRVARIIQRMQSLKELRKLVSMMATCMKTLGWSFAFCFAFMTFWAMMLVEFVHPLLVQMQQDKILDCPDCVKSTSSIMDANLLLFKTVIAGDAWGRVAVPVIEYVPLTAIVFCGSLMTTVFGVLNMVIAVVVDSFAETRQKDVLNLAQELEYEHEKDKKRVENMFNRLDVEDKGDLTLQDLVKGAQTDPEFQSRLRVMDIDQADLQQLFEMIDADGSGAISKEEFIRPLTRWIHESKTAPRFVKYNVDRSLQAQARWFCILASRLDELCQELLPKTNLVDWQSSIQLAPDYIPRSIMVLEASMEDVEQPKDSMRSLRRPQTLGLAGVCYSMHSLAGMAERKDPLLQIDSTSCVLRPEPPEPPELPVFARQSFTSPETPRNRIVWCRLDRIRDRTLEKDGPPPPTAPKVTKLQADFHKVEKVVEAKLGSSKEKVAYMLELLAILGLKGVAALKRKSILFDAFCVLCSYMVFCFQIFESFGGSSWGFVRELRLVRVIRVMRVARILQRTRSLKELRKLVSMMATCMKTLGWSFIFCFAFMTFWAMLMVEFVHPLVVQMQQEAVLDCPECIRSTSSIMAANLLLFKTVIAGDSWGHIAVPVIEHSPATAIIFCGSLMTTVFGVLNLLIAVVVDSFAESRQNDVLNLAQELEHEHEKDRKYMERIFNRLDMTHSGDLTLEDLVKGAQTDPEFQSRLRVMDIDEADLEIDADGSGAINKEEFVRPLTRWIHESKTAPRFVKYNVDRSLQAQVRSRRFGGRTWAGEDHKYKASVTCELFLLMDVFKAPRVMLST</sequence>
<dbReference type="PROSITE" id="PS50222">
    <property type="entry name" value="EF_HAND_2"/>
    <property type="match status" value="2"/>
</dbReference>
<keyword evidence="4 6" id="KW-1133">Transmembrane helix</keyword>
<dbReference type="InterPro" id="IPR011992">
    <property type="entry name" value="EF-hand-dom_pair"/>
</dbReference>
<feature type="transmembrane region" description="Helical" evidence="6">
    <location>
        <begin position="526"/>
        <end position="546"/>
    </location>
</feature>
<evidence type="ECO:0000256" key="5">
    <source>
        <dbReference type="ARBA" id="ARBA00023136"/>
    </source>
</evidence>
<dbReference type="SUPFAM" id="SSF47473">
    <property type="entry name" value="EF-hand"/>
    <property type="match status" value="1"/>
</dbReference>
<dbReference type="PANTHER" id="PTHR10037">
    <property type="entry name" value="VOLTAGE-GATED CATION CHANNEL CALCIUM AND SODIUM"/>
    <property type="match status" value="1"/>
</dbReference>
<keyword evidence="5 6" id="KW-0472">Membrane</keyword>
<dbReference type="CDD" id="cd00051">
    <property type="entry name" value="EFh"/>
    <property type="match status" value="1"/>
</dbReference>
<dbReference type="Pfam" id="PF13499">
    <property type="entry name" value="EF-hand_7"/>
    <property type="match status" value="1"/>
</dbReference>
<feature type="transmembrane region" description="Helical" evidence="6">
    <location>
        <begin position="20"/>
        <end position="46"/>
    </location>
</feature>
<dbReference type="Pfam" id="PF00520">
    <property type="entry name" value="Ion_trans"/>
    <property type="match status" value="2"/>
</dbReference>
<dbReference type="InterPro" id="IPR027359">
    <property type="entry name" value="Volt_channel_dom_sf"/>
</dbReference>
<accession>A0ABP0QWC1</accession>
<evidence type="ECO:0000313" key="9">
    <source>
        <dbReference type="Proteomes" id="UP001642464"/>
    </source>
</evidence>
<dbReference type="Gene3D" id="1.10.238.10">
    <property type="entry name" value="EF-hand"/>
    <property type="match status" value="2"/>
</dbReference>
<feature type="domain" description="EF-hand" evidence="7">
    <location>
        <begin position="156"/>
        <end position="191"/>
    </location>
</feature>
<name>A0ABP0QWC1_9DINO</name>
<keyword evidence="2 6" id="KW-0812">Transmembrane</keyword>
<dbReference type="InterPro" id="IPR018247">
    <property type="entry name" value="EF_Hand_1_Ca_BS"/>
</dbReference>
<dbReference type="Gene3D" id="1.20.120.350">
    <property type="entry name" value="Voltage-gated potassium channels. Chain C"/>
    <property type="match status" value="1"/>
</dbReference>
<evidence type="ECO:0000259" key="7">
    <source>
        <dbReference type="PROSITE" id="PS50222"/>
    </source>
</evidence>
<evidence type="ECO:0000313" key="8">
    <source>
        <dbReference type="EMBL" id="CAK9091720.1"/>
    </source>
</evidence>
<evidence type="ECO:0000256" key="4">
    <source>
        <dbReference type="ARBA" id="ARBA00022989"/>
    </source>
</evidence>
<keyword evidence="3" id="KW-0106">Calcium</keyword>
<dbReference type="InterPro" id="IPR002048">
    <property type="entry name" value="EF_hand_dom"/>
</dbReference>
<comment type="subcellular location">
    <subcellularLocation>
        <location evidence="1">Membrane</location>
        <topology evidence="1">Multi-pass membrane protein</topology>
    </subcellularLocation>
</comment>
<comment type="caution">
    <text evidence="8">The sequence shown here is derived from an EMBL/GenBank/DDBJ whole genome shotgun (WGS) entry which is preliminary data.</text>
</comment>
<gene>
    <name evidence="8" type="ORF">SCF082_LOCUS43194</name>
</gene>
<dbReference type="InterPro" id="IPR043203">
    <property type="entry name" value="VGCC_Ca_Na"/>
</dbReference>
<keyword evidence="9" id="KW-1185">Reference proteome</keyword>
<dbReference type="SUPFAM" id="SSF81324">
    <property type="entry name" value="Voltage-gated potassium channels"/>
    <property type="match status" value="1"/>
</dbReference>
<evidence type="ECO:0000256" key="3">
    <source>
        <dbReference type="ARBA" id="ARBA00022837"/>
    </source>
</evidence>